<feature type="region of interest" description="Disordered" evidence="1">
    <location>
        <begin position="1"/>
        <end position="42"/>
    </location>
</feature>
<dbReference type="Proteomes" id="UP000308000">
    <property type="component" value="Unassembled WGS sequence"/>
</dbReference>
<evidence type="ECO:0000313" key="4">
    <source>
        <dbReference type="Proteomes" id="UP000308000"/>
    </source>
</evidence>
<evidence type="ECO:0000256" key="1">
    <source>
        <dbReference type="SAM" id="MobiDB-lite"/>
    </source>
</evidence>
<comment type="caution">
    <text evidence="3">The sequence shown here is derived from an EMBL/GenBank/DDBJ whole genome shotgun (WGS) entry which is preliminary data.</text>
</comment>
<feature type="compositionally biased region" description="Basic and acidic residues" evidence="1">
    <location>
        <begin position="32"/>
        <end position="42"/>
    </location>
</feature>
<protein>
    <submittedName>
        <fullName evidence="3">Uncharacterized protein</fullName>
    </submittedName>
</protein>
<evidence type="ECO:0000313" key="2">
    <source>
        <dbReference type="EMBL" id="MBB5296306.1"/>
    </source>
</evidence>
<evidence type="ECO:0000313" key="5">
    <source>
        <dbReference type="Proteomes" id="UP000536909"/>
    </source>
</evidence>
<sequence>MSGEWLGETSLGPPTRQNPQPGPGVFFGADARGAHERLSAGEDQVKKFNQQLQSLQEGDDGRQPFGFG</sequence>
<gene>
    <name evidence="3" type="ORF">FCS05_13685</name>
    <name evidence="2" type="ORF">HNQ10_003153</name>
</gene>
<reference evidence="2 5" key="2">
    <citation type="submission" date="2020-08" db="EMBL/GenBank/DDBJ databases">
        <title>Genomic Encyclopedia of Type Strains, Phase IV (KMG-IV): sequencing the most valuable type-strain genomes for metagenomic binning, comparative biology and taxonomic classification.</title>
        <authorList>
            <person name="Goeker M."/>
        </authorList>
    </citation>
    <scope>NUCLEOTIDE SEQUENCE [LARGE SCALE GENOMIC DNA]</scope>
    <source>
        <strain evidence="2 5">DSM 105434</strain>
    </source>
</reference>
<dbReference type="Proteomes" id="UP000536909">
    <property type="component" value="Unassembled WGS sequence"/>
</dbReference>
<proteinExistence type="predicted"/>
<keyword evidence="5" id="KW-1185">Reference proteome</keyword>
<organism evidence="3 4">
    <name type="scientific">Deinococcus metallilatus</name>
    <dbReference type="NCBI Taxonomy" id="1211322"/>
    <lineage>
        <taxon>Bacteria</taxon>
        <taxon>Thermotogati</taxon>
        <taxon>Deinococcota</taxon>
        <taxon>Deinococci</taxon>
        <taxon>Deinococcales</taxon>
        <taxon>Deinococcaceae</taxon>
        <taxon>Deinococcus</taxon>
    </lineage>
</organism>
<dbReference type="EMBL" id="JACHFV010000011">
    <property type="protein sequence ID" value="MBB5296306.1"/>
    <property type="molecule type" value="Genomic_DNA"/>
</dbReference>
<dbReference type="EMBL" id="VBRC01000009">
    <property type="protein sequence ID" value="TLK25208.1"/>
    <property type="molecule type" value="Genomic_DNA"/>
</dbReference>
<dbReference type="AlphaFoldDB" id="A0AAJ5JY34"/>
<reference evidence="3 4" key="1">
    <citation type="submission" date="2019-04" db="EMBL/GenBank/DDBJ databases">
        <title>Deinococcus metalilatus MA1002 mutant No.5.</title>
        <authorList>
            <person name="Park W."/>
            <person name="Park C."/>
        </authorList>
    </citation>
    <scope>NUCLEOTIDE SEQUENCE [LARGE SCALE GENOMIC DNA]</scope>
    <source>
        <strain evidence="3 4">MA1002-m5</strain>
    </source>
</reference>
<evidence type="ECO:0000313" key="3">
    <source>
        <dbReference type="EMBL" id="TLK25208.1"/>
    </source>
</evidence>
<accession>A0AAJ5JY34</accession>
<name>A0AAJ5JY34_9DEIO</name>
<dbReference type="RefSeq" id="WP_129120384.1">
    <property type="nucleotide sequence ID" value="NZ_BSUI01000009.1"/>
</dbReference>